<dbReference type="GO" id="GO:0003677">
    <property type="term" value="F:DNA binding"/>
    <property type="evidence" value="ECO:0007669"/>
    <property type="project" value="InterPro"/>
</dbReference>
<dbReference type="FunFam" id="2.40.40.20:FF:000019">
    <property type="entry name" value="DNA-directed RNA polymerase II subunit RPB1"/>
    <property type="match status" value="1"/>
</dbReference>
<evidence type="ECO:0000259" key="16">
    <source>
        <dbReference type="SMART" id="SM00663"/>
    </source>
</evidence>
<dbReference type="FunFam" id="1.10.132.30:FF:000001">
    <property type="entry name" value="DNA-directed RNA polymerase subunit"/>
    <property type="match status" value="1"/>
</dbReference>
<dbReference type="GO" id="GO:0005634">
    <property type="term" value="C:nucleus"/>
    <property type="evidence" value="ECO:0007669"/>
    <property type="project" value="UniProtKB-SubCell"/>
</dbReference>
<evidence type="ECO:0000256" key="1">
    <source>
        <dbReference type="ARBA" id="ARBA00004123"/>
    </source>
</evidence>
<sequence length="1403" mass="156425">MVLREQLGLVVAAPESTIAFTKKMYRDDPGPRKIKSIQFGVMSAQEMVKVSELHVFERNLYQQPERKPAPNGILDTKLGTTDKRGECSTCKGKLTDCAGHFGHIRLALPVLHIGYFKHCIAILQCICKSCARILLPEDERKVFLRRFRNPSVEILQKKAMFKKVADRCKRQRYCPHCGDVNGVVKKATQTLKIMHDKYAKDVSIKEDFQEEFQEPAKHNRELKTHLNKVQDDLNPIRILGLFERILDEDCEILDVHGRPERLVMTHLIVPPVCIRPSVEMESAAGSNEDDITMKLMQIIEVNKIVEDALQKGLAINQVMESWDFLQVQTAMYINSELPGMPMAFQSGKPLRGFVQRLKGKQGRFRGNLSGKRVDFSGRTVISPDPNLRINEVAVPILMAQILSYPEKVNRHNIEKLRQRVLNGMTKHPGANFVCFPDGGKWFLKFGDRRRVASELKYGDVVERHLEDGDIVLFNRQPSLHKMSIMSHRARIMPWRTLRFNECVCNPYNADFDGDEMNLHVPQTEEARTEAIELMGVHNNLCTPKNGEILIAATQDFLTTAFLVTHKDNFYDRAQFGLFCCYLGDASEMVDLPTPAILKPVELWTGKQVFNVLVRPSARTRIFINLVVKERFYTKSKVEPEHMCPSDGYVCFRNSDLISGQLGKATLGAGNKNGLFTVLLRDYSAEVAAACMNRLAKFSARFIGNHGFSIGIDDVAPGPKLSVEKEKQIAKGYSACDAHIQAYAKGKLALQAGCNAAETLEAEITGELNKIREEAGKVCLRELHWRNSPLTMAQCGSKGSTINISQMVACVGQQTVSGHRAPDGFISRSLPHFPKFDKTPRAKGFVANSFYSGMTPDEFFFHTMGGREGLVDTAVKTAETGYMSRRLMKSLEDLSTMYDGTVRNSSGGIVQLKYGDDGMDPVCMEAKDGQPVDLTRVMMKTKAQSPLQGRPVLTPSEMDEFVQNRLSQEDASTASGCSELFNRSLAKFLKGESDAVRETRKRLGLTDKTEPGEEGSAPERAAASIRGWTARQLEIFLDTCISRYHQKRIEPGSAVGAVGAQSIGEPGTQMTLKTFHFAGVASMNITLGVPRIKEIINASKNISTPIITVKLVSEHDLKAARIVKGRIEKTTLGEVADHIQTVLEPGRAFISVRLDMDRIQSLQLGIDAITVGDSIVNAPKMKIKHSHIRVIRRNKLIVFPPDQDRGKMFFALQSLRNALPRVIVKGIPTVDRAVINDTSKDGVRSYNLLVEGTNLAAVMGIEGVDGLETRSNHIIEVEHTLGIEAARTAIMREIEYTMGSHGMTIDLRHMMLLADVMTYKGEILGITRFGIAKMKDSVLMLASFEKTTDHLFDAAIHGRTDQIEGVSECIIMGIPMPIGTGLFKLRQRIAKKPVLPKRPPLLLP</sequence>
<dbReference type="FunFam" id="1.10.274.100:FF:000007">
    <property type="entry name" value="DNA-directed RNA polymerase subunit"/>
    <property type="match status" value="1"/>
</dbReference>
<dbReference type="STRING" id="105231.A0A1Y1I6L5"/>
<dbReference type="Pfam" id="PF04997">
    <property type="entry name" value="RNA_pol_Rpb1_1"/>
    <property type="match status" value="1"/>
</dbReference>
<dbReference type="InterPro" id="IPR035697">
    <property type="entry name" value="RNAP_III_RPC1_N"/>
</dbReference>
<evidence type="ECO:0000256" key="15">
    <source>
        <dbReference type="SAM" id="MobiDB-lite"/>
    </source>
</evidence>
<feature type="region of interest" description="Disordered" evidence="15">
    <location>
        <begin position="999"/>
        <end position="1020"/>
    </location>
</feature>
<comment type="subunit">
    <text evidence="3">Component of the RNA polymerase III (Pol III) complex consisting of 17 subunits.</text>
</comment>
<dbReference type="InterPro" id="IPR007080">
    <property type="entry name" value="RNA_pol_Rpb1_1"/>
</dbReference>
<dbReference type="Gene3D" id="2.40.40.20">
    <property type="match status" value="1"/>
</dbReference>
<comment type="subcellular location">
    <subcellularLocation>
        <location evidence="1">Nucleus</location>
    </subcellularLocation>
</comment>
<dbReference type="GO" id="GO:0046872">
    <property type="term" value="F:metal ion binding"/>
    <property type="evidence" value="ECO:0007669"/>
    <property type="project" value="UniProtKB-KW"/>
</dbReference>
<dbReference type="Gene3D" id="1.10.132.30">
    <property type="match status" value="1"/>
</dbReference>
<evidence type="ECO:0000256" key="7">
    <source>
        <dbReference type="ARBA" id="ARBA00022723"/>
    </source>
</evidence>
<keyword evidence="5 14" id="KW-0808">Transferase</keyword>
<dbReference type="InterPro" id="IPR038120">
    <property type="entry name" value="Rpb1_funnel_sf"/>
</dbReference>
<feature type="domain" description="RNA polymerase N-terminal" evidence="16">
    <location>
        <begin position="260"/>
        <end position="564"/>
    </location>
</feature>
<dbReference type="InterPro" id="IPR007081">
    <property type="entry name" value="RNA_pol_Rpb1_5"/>
</dbReference>
<dbReference type="InterPro" id="IPR042102">
    <property type="entry name" value="RNA_pol_Rpb1_3_sf"/>
</dbReference>
<evidence type="ECO:0000256" key="12">
    <source>
        <dbReference type="ARBA" id="ARBA00048552"/>
    </source>
</evidence>
<dbReference type="FunFam" id="1.10.150.390:FF:000004">
    <property type="entry name" value="DNA-directed RNA polymerase subunit"/>
    <property type="match status" value="1"/>
</dbReference>
<protein>
    <recommendedName>
        <fullName evidence="14">DNA-directed RNA polymerase subunit</fullName>
        <ecNumber evidence="14">2.7.7.6</ecNumber>
    </recommendedName>
</protein>
<reference evidence="17 18" key="1">
    <citation type="journal article" date="2014" name="Nat. Commun.">
        <title>Klebsormidium flaccidum genome reveals primary factors for plant terrestrial adaptation.</title>
        <authorList>
            <person name="Hori K."/>
            <person name="Maruyama F."/>
            <person name="Fujisawa T."/>
            <person name="Togashi T."/>
            <person name="Yamamoto N."/>
            <person name="Seo M."/>
            <person name="Sato S."/>
            <person name="Yamada T."/>
            <person name="Mori H."/>
            <person name="Tajima N."/>
            <person name="Moriyama T."/>
            <person name="Ikeuchi M."/>
            <person name="Watanabe M."/>
            <person name="Wada H."/>
            <person name="Kobayashi K."/>
            <person name="Saito M."/>
            <person name="Masuda T."/>
            <person name="Sasaki-Sekimoto Y."/>
            <person name="Mashiguchi K."/>
            <person name="Awai K."/>
            <person name="Shimojima M."/>
            <person name="Masuda S."/>
            <person name="Iwai M."/>
            <person name="Nobusawa T."/>
            <person name="Narise T."/>
            <person name="Kondo S."/>
            <person name="Saito H."/>
            <person name="Sato R."/>
            <person name="Murakawa M."/>
            <person name="Ihara Y."/>
            <person name="Oshima-Yamada Y."/>
            <person name="Ohtaka K."/>
            <person name="Satoh M."/>
            <person name="Sonobe K."/>
            <person name="Ishii M."/>
            <person name="Ohtani R."/>
            <person name="Kanamori-Sato M."/>
            <person name="Honoki R."/>
            <person name="Miyazaki D."/>
            <person name="Mochizuki H."/>
            <person name="Umetsu J."/>
            <person name="Higashi K."/>
            <person name="Shibata D."/>
            <person name="Kamiya Y."/>
            <person name="Sato N."/>
            <person name="Nakamura Y."/>
            <person name="Tabata S."/>
            <person name="Ida S."/>
            <person name="Kurokawa K."/>
            <person name="Ohta H."/>
        </authorList>
    </citation>
    <scope>NUCLEOTIDE SEQUENCE [LARGE SCALE GENOMIC DNA]</scope>
    <source>
        <strain evidence="17 18">NIES-2285</strain>
    </source>
</reference>
<gene>
    <name evidence="17" type="ORF">KFL_002430080</name>
</gene>
<keyword evidence="6 14" id="KW-0548">Nucleotidyltransferase</keyword>
<dbReference type="EMBL" id="DF237192">
    <property type="protein sequence ID" value="GAQ85592.1"/>
    <property type="molecule type" value="Genomic_DNA"/>
</dbReference>
<evidence type="ECO:0000256" key="3">
    <source>
        <dbReference type="ARBA" id="ARBA00011206"/>
    </source>
</evidence>
<comment type="function">
    <text evidence="13">DNA-dependent RNA polymerase catalyzes the transcription of DNA into RNA using the four ribonucleoside triphosphates as substrates. Largest and catalytic core component of RNA polymerase III which synthesizes small RNAs, such as 5S rRNA and tRNAs. Forms the polymerase active center together with the second largest subunit. A single-stranded DNA template strand of the promoter is positioned within the central active site cleft of Pol III. A bridging helix emanates from RPC1 and crosses the cleft near the catalytic site and is thought to promote translocation of Pol III by acting as a ratchet that moves the RNA-DNA hybrid through the active site by switching from straight to bent conformations at each step of nucleotide addition.</text>
</comment>
<dbReference type="OrthoDB" id="270392at2759"/>
<keyword evidence="11" id="KW-0539">Nucleus</keyword>
<dbReference type="InterPro" id="IPR015700">
    <property type="entry name" value="RPC1"/>
</dbReference>
<accession>A0A1Y1I6L5</accession>
<dbReference type="Gene3D" id="1.10.150.390">
    <property type="match status" value="1"/>
</dbReference>
<keyword evidence="10 14" id="KW-0804">Transcription</keyword>
<dbReference type="CDD" id="cd02583">
    <property type="entry name" value="RNAP_III_RPC1_N"/>
    <property type="match status" value="1"/>
</dbReference>
<dbReference type="NCBIfam" id="NF006336">
    <property type="entry name" value="PRK08566.1"/>
    <property type="match status" value="1"/>
</dbReference>
<keyword evidence="8" id="KW-0862">Zinc</keyword>
<dbReference type="CDD" id="cd02736">
    <property type="entry name" value="RNAP_III_Rpc1_C"/>
    <property type="match status" value="1"/>
</dbReference>
<dbReference type="InterPro" id="IPR007066">
    <property type="entry name" value="RNA_pol_Rpb1_3"/>
</dbReference>
<dbReference type="Gene3D" id="6.10.250.2940">
    <property type="match status" value="1"/>
</dbReference>
<dbReference type="FunFam" id="4.10.860.120:FF:000004">
    <property type="entry name" value="DNA-directed RNA polymerase subunit"/>
    <property type="match status" value="1"/>
</dbReference>
<evidence type="ECO:0000256" key="6">
    <source>
        <dbReference type="ARBA" id="ARBA00022695"/>
    </source>
</evidence>
<keyword evidence="7" id="KW-0479">Metal-binding</keyword>
<dbReference type="PANTHER" id="PTHR48446:SF1">
    <property type="entry name" value="DNA-DIRECTED RNA POLYMERASE SUBUNIT BETA' N-TERMINAL SECTION"/>
    <property type="match status" value="1"/>
</dbReference>
<dbReference type="Pfam" id="PF05000">
    <property type="entry name" value="RNA_pol_Rpb1_4"/>
    <property type="match status" value="1"/>
</dbReference>
<proteinExistence type="inferred from homology"/>
<evidence type="ECO:0000256" key="14">
    <source>
        <dbReference type="RuleBase" id="RU004279"/>
    </source>
</evidence>
<evidence type="ECO:0000256" key="9">
    <source>
        <dbReference type="ARBA" id="ARBA00022842"/>
    </source>
</evidence>
<keyword evidence="4 14" id="KW-0240">DNA-directed RNA polymerase</keyword>
<dbReference type="GO" id="GO:0000428">
    <property type="term" value="C:DNA-directed RNA polymerase complex"/>
    <property type="evidence" value="ECO:0000318"/>
    <property type="project" value="GO_Central"/>
</dbReference>
<dbReference type="Pfam" id="PF04998">
    <property type="entry name" value="RNA_pol_Rpb1_5"/>
    <property type="match status" value="1"/>
</dbReference>
<dbReference type="EC" id="2.7.7.6" evidence="14"/>
<evidence type="ECO:0000256" key="11">
    <source>
        <dbReference type="ARBA" id="ARBA00023242"/>
    </source>
</evidence>
<dbReference type="OMA" id="AVCPPYN"/>
<dbReference type="GO" id="GO:0006351">
    <property type="term" value="P:DNA-templated transcription"/>
    <property type="evidence" value="ECO:0000318"/>
    <property type="project" value="GO_Central"/>
</dbReference>
<dbReference type="Gene3D" id="4.10.860.120">
    <property type="entry name" value="RNA polymerase II, clamp domain"/>
    <property type="match status" value="1"/>
</dbReference>
<dbReference type="InterPro" id="IPR007083">
    <property type="entry name" value="RNA_pol_Rpb1_4"/>
</dbReference>
<dbReference type="FunFam" id="3.30.1490.180:FF:000002">
    <property type="entry name" value="DNA-directed RNA polymerase subunit"/>
    <property type="match status" value="1"/>
</dbReference>
<keyword evidence="18" id="KW-1185">Reference proteome</keyword>
<evidence type="ECO:0000313" key="17">
    <source>
        <dbReference type="EMBL" id="GAQ85592.1"/>
    </source>
</evidence>
<dbReference type="GO" id="GO:0003899">
    <property type="term" value="F:DNA-directed RNA polymerase activity"/>
    <property type="evidence" value="ECO:0007669"/>
    <property type="project" value="UniProtKB-EC"/>
</dbReference>
<name>A0A1Y1I6L5_KLENI</name>
<dbReference type="InterPro" id="IPR006592">
    <property type="entry name" value="RNA_pol_N"/>
</dbReference>
<dbReference type="InterPro" id="IPR000722">
    <property type="entry name" value="RNA_pol_asu"/>
</dbReference>
<dbReference type="Pfam" id="PF04983">
    <property type="entry name" value="RNA_pol_Rpb1_3"/>
    <property type="match status" value="1"/>
</dbReference>
<evidence type="ECO:0000256" key="5">
    <source>
        <dbReference type="ARBA" id="ARBA00022679"/>
    </source>
</evidence>
<comment type="catalytic activity">
    <reaction evidence="12 14">
        <text>RNA(n) + a ribonucleoside 5'-triphosphate = RNA(n+1) + diphosphate</text>
        <dbReference type="Rhea" id="RHEA:21248"/>
        <dbReference type="Rhea" id="RHEA-COMP:14527"/>
        <dbReference type="Rhea" id="RHEA-COMP:17342"/>
        <dbReference type="ChEBI" id="CHEBI:33019"/>
        <dbReference type="ChEBI" id="CHEBI:61557"/>
        <dbReference type="ChEBI" id="CHEBI:140395"/>
        <dbReference type="EC" id="2.7.7.6"/>
    </reaction>
</comment>
<dbReference type="Gene3D" id="3.30.1490.180">
    <property type="entry name" value="RNA polymerase ii"/>
    <property type="match status" value="1"/>
</dbReference>
<evidence type="ECO:0000313" key="18">
    <source>
        <dbReference type="Proteomes" id="UP000054558"/>
    </source>
</evidence>
<dbReference type="PANTHER" id="PTHR48446">
    <property type="entry name" value="DNA-DIRECTED RNA POLYMERASE SUBUNIT BETA' N-TERMINAL SECTION"/>
    <property type="match status" value="1"/>
</dbReference>
<evidence type="ECO:0000256" key="8">
    <source>
        <dbReference type="ARBA" id="ARBA00022833"/>
    </source>
</evidence>
<evidence type="ECO:0000256" key="13">
    <source>
        <dbReference type="ARBA" id="ARBA00058108"/>
    </source>
</evidence>
<comment type="similarity">
    <text evidence="2 14">Belongs to the RNA polymerase beta' chain family.</text>
</comment>
<dbReference type="InterPro" id="IPR035698">
    <property type="entry name" value="RNAP_III_Rpc1_C"/>
</dbReference>
<dbReference type="SUPFAM" id="SSF64484">
    <property type="entry name" value="beta and beta-prime subunits of DNA dependent RNA-polymerase"/>
    <property type="match status" value="1"/>
</dbReference>
<evidence type="ECO:0000256" key="2">
    <source>
        <dbReference type="ARBA" id="ARBA00006460"/>
    </source>
</evidence>
<dbReference type="Pfam" id="PF00623">
    <property type="entry name" value="RNA_pol_Rpb1_2"/>
    <property type="match status" value="1"/>
</dbReference>
<dbReference type="InterPro" id="IPR044893">
    <property type="entry name" value="RNA_pol_Rpb1_clamp_domain"/>
</dbReference>
<evidence type="ECO:0000256" key="4">
    <source>
        <dbReference type="ARBA" id="ARBA00022478"/>
    </source>
</evidence>
<organism evidence="17 18">
    <name type="scientific">Klebsormidium nitens</name>
    <name type="common">Green alga</name>
    <name type="synonym">Ulothrix nitens</name>
    <dbReference type="NCBI Taxonomy" id="105231"/>
    <lineage>
        <taxon>Eukaryota</taxon>
        <taxon>Viridiplantae</taxon>
        <taxon>Streptophyta</taxon>
        <taxon>Klebsormidiophyceae</taxon>
        <taxon>Klebsormidiales</taxon>
        <taxon>Klebsormidiaceae</taxon>
        <taxon>Klebsormidium</taxon>
    </lineage>
</organism>
<dbReference type="Gene3D" id="1.10.274.100">
    <property type="entry name" value="RNA polymerase Rpb1, domain 3"/>
    <property type="match status" value="1"/>
</dbReference>
<dbReference type="Proteomes" id="UP000054558">
    <property type="component" value="Unassembled WGS sequence"/>
</dbReference>
<dbReference type="Gene3D" id="6.20.50.80">
    <property type="match status" value="1"/>
</dbReference>
<evidence type="ECO:0000256" key="10">
    <source>
        <dbReference type="ARBA" id="ARBA00023163"/>
    </source>
</evidence>
<keyword evidence="9" id="KW-0460">Magnesium</keyword>
<dbReference type="SMART" id="SM00663">
    <property type="entry name" value="RPOLA_N"/>
    <property type="match status" value="1"/>
</dbReference>